<sequence length="123" mass="13223">MGALKLYVCGLLLVVVLGLTGCNGEEQEVIPQQTCDTQATVKNLPGCGLVLVLKNNQILVPVNLTTLPEIKSDRQQYKINGFTVEENQQVIIGFVKKGHVDKACLVGGQLAEVTCIVGYQAQP</sequence>
<protein>
    <submittedName>
        <fullName evidence="1">Uncharacterized protein</fullName>
    </submittedName>
</protein>
<evidence type="ECO:0000313" key="2">
    <source>
        <dbReference type="Proteomes" id="UP000514509"/>
    </source>
</evidence>
<dbReference type="Proteomes" id="UP000514509">
    <property type="component" value="Chromosome"/>
</dbReference>
<dbReference type="AlphaFoldDB" id="A0A7L7L3H4"/>
<proteinExistence type="predicted"/>
<keyword evidence="2" id="KW-1185">Reference proteome</keyword>
<evidence type="ECO:0000313" key="1">
    <source>
        <dbReference type="EMBL" id="QMU27356.1"/>
    </source>
</evidence>
<organism evidence="1 2">
    <name type="scientific">Adhaeribacter radiodurans</name>
    <dbReference type="NCBI Taxonomy" id="2745197"/>
    <lineage>
        <taxon>Bacteria</taxon>
        <taxon>Pseudomonadati</taxon>
        <taxon>Bacteroidota</taxon>
        <taxon>Cytophagia</taxon>
        <taxon>Cytophagales</taxon>
        <taxon>Hymenobacteraceae</taxon>
        <taxon>Adhaeribacter</taxon>
    </lineage>
</organism>
<name>A0A7L7L3H4_9BACT</name>
<dbReference type="EMBL" id="CP055153">
    <property type="protein sequence ID" value="QMU27356.1"/>
    <property type="molecule type" value="Genomic_DNA"/>
</dbReference>
<gene>
    <name evidence="1" type="ORF">HUW48_04585</name>
</gene>
<reference evidence="1 2" key="1">
    <citation type="submission" date="2020-08" db="EMBL/GenBank/DDBJ databases">
        <title>Adhaeribacter dokdonensis sp. nov., isolated from the rhizosphere of Elymus tsukushiensis, a plant native to the Dokdo Islands, Republic of Korea.</title>
        <authorList>
            <person name="Ghim S.Y."/>
        </authorList>
    </citation>
    <scope>NUCLEOTIDE SEQUENCE [LARGE SCALE GENOMIC DNA]</scope>
    <source>
        <strain evidence="1 2">KUDC8001</strain>
    </source>
</reference>
<dbReference type="KEGG" id="add:HUW48_04585"/>
<dbReference type="PROSITE" id="PS51257">
    <property type="entry name" value="PROKAR_LIPOPROTEIN"/>
    <property type="match status" value="1"/>
</dbReference>
<accession>A0A7L7L3H4</accession>